<dbReference type="InterPro" id="IPR036634">
    <property type="entry name" value="PRD_sf"/>
</dbReference>
<dbReference type="InterPro" id="IPR004701">
    <property type="entry name" value="PTS_EIIA_man-typ"/>
</dbReference>
<evidence type="ECO:0000259" key="4">
    <source>
        <dbReference type="PROSITE" id="PS50045"/>
    </source>
</evidence>
<dbReference type="Pfam" id="PF03610">
    <property type="entry name" value="EIIA-man"/>
    <property type="match status" value="1"/>
</dbReference>
<dbReference type="PROSITE" id="PS51372">
    <property type="entry name" value="PRD_2"/>
    <property type="match status" value="2"/>
</dbReference>
<dbReference type="PANTHER" id="PTHR32071:SF38">
    <property type="entry name" value="PSP OPERON TRANSCRIPTIONAL ACTIVATOR"/>
    <property type="match status" value="1"/>
</dbReference>
<organism evidence="7">
    <name type="scientific">Lacrimispora sp. BS-2</name>
    <dbReference type="NCBI Taxonomy" id="3151850"/>
    <lineage>
        <taxon>Bacteria</taxon>
        <taxon>Bacillati</taxon>
        <taxon>Bacillota</taxon>
        <taxon>Clostridia</taxon>
        <taxon>Lachnospirales</taxon>
        <taxon>Lachnospiraceae</taxon>
        <taxon>Lacrimispora</taxon>
    </lineage>
</organism>
<dbReference type="GO" id="GO:0016740">
    <property type="term" value="F:transferase activity"/>
    <property type="evidence" value="ECO:0007669"/>
    <property type="project" value="UniProtKB-KW"/>
</dbReference>
<dbReference type="Gene3D" id="3.40.50.510">
    <property type="entry name" value="Phosphotransferase system, mannose-type IIA component"/>
    <property type="match status" value="1"/>
</dbReference>
<dbReference type="PROSITE" id="PS51096">
    <property type="entry name" value="PTS_EIIA_TYPE_4"/>
    <property type="match status" value="1"/>
</dbReference>
<dbReference type="SUPFAM" id="SSF52540">
    <property type="entry name" value="P-loop containing nucleoside triphosphate hydrolases"/>
    <property type="match status" value="1"/>
</dbReference>
<sequence length="818" mass="92317">MAHNTTILNSVREQTLQILESGDIDGRGVDAYTLAIDLKMDRANVSRALNDLWRDGLLIKFQGKPTLFLDRTLVSEYHPGFFIPQTVAKGEVLSNLIKASDNRKQPDRAIFLEELIGADTSLREIITLAKASVTYPPYGLHTLLCGSTGVGKSKFAHCMYLYKKTLVSSDSAIPFIPVTCHSFSDNPKLFSQQLLGLARDVVSNKSRRGFLDAAKGGILFFDGIEYLSPASMELIASVITKNYYNRIGDTSLRDIQCMIIASTTCKSSNDSIRILAERFPSAISIPDLEERGIHEKIELIIQLFSEEARTIHLPLKISKDAISCLAVMNYTRNIIQLSNEIKAACSRAYLDSLSNHCRTVYVHLHDLSHDLLSFTDSTINKQDLVRHILEEIPDQYIELDHNGGSKYLNSFKSASSISETGRQQLLENRLSMDIESIDNIYQTVVNNIARLSNCRDTELQAIKRNIYPIVFQIVIAQLQKRGKFEESKKHIHLLYGILLHITNFLKRADIHLLPDPNEAPAASLNSFPEEHQMALDIMENLSQIYSCYFSNREIDYLASYFAIFSNWITTVNLGLLVICHGETIASDMVSYALKTIYDDYIIDYINFSSTMSLKECLDLAVEKATQLNRGSGILIFTDMEPLTTINEYITRQTGIDTNILYPVTLPLLLETIRQILSNRSDFSLLTPASQTHSTRAASLSSQEAFIQNLVDKVISKTTVFLDTTKAVNVLEKCLKATLMDFKIPYSNEIAAKYLCHCCNMLERAIRGETWSYSRLNGFTNENHELMYTVEHKLEYAENIFGIKIPASEIAYITEIFME</sequence>
<dbReference type="SUPFAM" id="SSF46785">
    <property type="entry name" value="Winged helix' DNA-binding domain"/>
    <property type="match status" value="1"/>
</dbReference>
<evidence type="ECO:0000259" key="6">
    <source>
        <dbReference type="PROSITE" id="PS51372"/>
    </source>
</evidence>
<keyword evidence="2" id="KW-0547">Nucleotide-binding</keyword>
<gene>
    <name evidence="7" type="ORF">ABFV83_07195</name>
</gene>
<dbReference type="InterPro" id="IPR002078">
    <property type="entry name" value="Sigma_54_int"/>
</dbReference>
<dbReference type="GO" id="GO:0009401">
    <property type="term" value="P:phosphoenolpyruvate-dependent sugar phosphotransferase system"/>
    <property type="evidence" value="ECO:0007669"/>
    <property type="project" value="InterPro"/>
</dbReference>
<dbReference type="SUPFAM" id="SSF53062">
    <property type="entry name" value="PTS system fructose IIA component-like"/>
    <property type="match status" value="1"/>
</dbReference>
<evidence type="ECO:0000256" key="2">
    <source>
        <dbReference type="ARBA" id="ARBA00022741"/>
    </source>
</evidence>
<protein>
    <submittedName>
        <fullName evidence="7">Sigma 54-interacting transcriptional regulator</fullName>
    </submittedName>
</protein>
<dbReference type="InterPro" id="IPR036390">
    <property type="entry name" value="WH_DNA-bd_sf"/>
</dbReference>
<proteinExistence type="predicted"/>
<dbReference type="Pfam" id="PF00158">
    <property type="entry name" value="Sigma54_activat"/>
    <property type="match status" value="1"/>
</dbReference>
<dbReference type="InterPro" id="IPR027417">
    <property type="entry name" value="P-loop_NTPase"/>
</dbReference>
<dbReference type="AlphaFoldDB" id="A0AAU7PT48"/>
<evidence type="ECO:0000259" key="5">
    <source>
        <dbReference type="PROSITE" id="PS51096"/>
    </source>
</evidence>
<dbReference type="GO" id="GO:0005524">
    <property type="term" value="F:ATP binding"/>
    <property type="evidence" value="ECO:0007669"/>
    <property type="project" value="UniProtKB-KW"/>
</dbReference>
<dbReference type="GO" id="GO:0016020">
    <property type="term" value="C:membrane"/>
    <property type="evidence" value="ECO:0007669"/>
    <property type="project" value="InterPro"/>
</dbReference>
<dbReference type="InterPro" id="IPR036662">
    <property type="entry name" value="PTS_EIIA_man-typ_sf"/>
</dbReference>
<dbReference type="Gene3D" id="1.10.1790.10">
    <property type="entry name" value="PRD domain"/>
    <property type="match status" value="2"/>
</dbReference>
<dbReference type="PANTHER" id="PTHR32071">
    <property type="entry name" value="TRANSCRIPTIONAL REGULATORY PROTEIN"/>
    <property type="match status" value="1"/>
</dbReference>
<dbReference type="EMBL" id="CP157940">
    <property type="protein sequence ID" value="XBS55569.1"/>
    <property type="molecule type" value="Genomic_DNA"/>
</dbReference>
<keyword evidence="1" id="KW-0808">Transferase</keyword>
<dbReference type="Pfam" id="PF00874">
    <property type="entry name" value="PRD"/>
    <property type="match status" value="1"/>
</dbReference>
<dbReference type="CDD" id="cd00009">
    <property type="entry name" value="AAA"/>
    <property type="match status" value="1"/>
</dbReference>
<feature type="domain" description="PRD" evidence="6">
    <location>
        <begin position="721"/>
        <end position="818"/>
    </location>
</feature>
<name>A0AAU7PT48_9FIRM</name>
<dbReference type="GO" id="GO:0006355">
    <property type="term" value="P:regulation of DNA-templated transcription"/>
    <property type="evidence" value="ECO:0007669"/>
    <property type="project" value="InterPro"/>
</dbReference>
<feature type="domain" description="PTS EIIA type-4" evidence="5">
    <location>
        <begin position="572"/>
        <end position="705"/>
    </location>
</feature>
<keyword evidence="3" id="KW-0067">ATP-binding</keyword>
<evidence type="ECO:0000256" key="3">
    <source>
        <dbReference type="ARBA" id="ARBA00022840"/>
    </source>
</evidence>
<accession>A0AAU7PT48</accession>
<evidence type="ECO:0000256" key="1">
    <source>
        <dbReference type="ARBA" id="ARBA00022679"/>
    </source>
</evidence>
<reference evidence="7" key="1">
    <citation type="submission" date="2024-06" db="EMBL/GenBank/DDBJ databases">
        <title>Lacrimispora cavernae sp. nov., a novel anaerobe isolated from bat guano pile inside a cave.</title>
        <authorList>
            <person name="Miller S.L."/>
            <person name="Lu N."/>
            <person name="King J."/>
            <person name="Sankaranarayanan K."/>
            <person name="Lawson P.A."/>
        </authorList>
    </citation>
    <scope>NUCLEOTIDE SEQUENCE</scope>
    <source>
        <strain evidence="7">BS-2</strain>
    </source>
</reference>
<evidence type="ECO:0000313" key="7">
    <source>
        <dbReference type="EMBL" id="XBS55569.1"/>
    </source>
</evidence>
<feature type="domain" description="Sigma-54 factor interaction" evidence="4">
    <location>
        <begin position="115"/>
        <end position="346"/>
    </location>
</feature>
<dbReference type="InterPro" id="IPR011608">
    <property type="entry name" value="PRD"/>
</dbReference>
<dbReference type="SUPFAM" id="SSF63520">
    <property type="entry name" value="PTS-regulatory domain, PRD"/>
    <property type="match status" value="2"/>
</dbReference>
<dbReference type="PROSITE" id="PS50045">
    <property type="entry name" value="SIGMA54_INTERACT_4"/>
    <property type="match status" value="1"/>
</dbReference>
<dbReference type="Gene3D" id="3.40.50.300">
    <property type="entry name" value="P-loop containing nucleotide triphosphate hydrolases"/>
    <property type="match status" value="1"/>
</dbReference>
<feature type="domain" description="PRD" evidence="6">
    <location>
        <begin position="461"/>
        <end position="571"/>
    </location>
</feature>
<dbReference type="RefSeq" id="WP_349948227.1">
    <property type="nucleotide sequence ID" value="NZ_CP157940.1"/>
</dbReference>